<sequence length="791" mass="85288">MKRIVLLLFCLLPLLAVAQSVTVPPTIEFAGLYLRLTDKGRRAVQEKVDALRRYQPSFQARVDLADAHFPIIDRVFQEQGIPLDFHFLSLQESGLQGDAESIHAAVGYWQFKRESAVELGVQVNNSVDERKHIVVATQGASKYLLRNNGVLHNWVNTLLTYNLGLSGAKPYTLPTDYDATEMEITQDTHPYILTFLAHKIAFESAVGQNPNPPMLLQEFPATGGQTLSAIAFSLQTEVDVLAKHNRWLLDRKVPTDRAYTVLVPITDPIQLTAMAAQQKVGAKGQLLSPPETDPENAEFVRINGLRALIALPGDTKESLARRADLKMRKFLNYNDLMAFDNIIVGQPYFVQRKRDKAAVAYHTAQPGESVAIVSQKYGVRVKAILNKNRMARNEELRPGRVLWLQHTRPREVPIEYAPSTNATAQAAFERPVARQTAKPSPAATPAPTPSSRKTKDTEPEPYAGSVATRNRVEEDVAEEDSVTMTSGDLATESLNDLPTPPATTATADSATEAELAATPATPTTPRTVYAGRPAQQAPPTPTPTPSEEPVAEEEASTSAEPPVTQPQSSAPTTKAPTKVVLREPVPSATPAATKPTTPASTAATPPSAAPLAVPVATEALPANGLYIVQKSEGIYAIARRYGLRPADLIAWNELPPNPSLQLGQTLRLTPPSATTRPATATTPAAPTSTTTATKPAPTAAPAPKPTAPATVATTPTSRPAATTTPPSAAAAPIASSVPASNVIRHTVETKESMYSISRKYKVTIKQIMEWNNKPDFNVKPGEVLVIQPTKE</sequence>
<dbReference type="AlphaFoldDB" id="A0A243WIM7"/>
<feature type="compositionally biased region" description="Low complexity" evidence="1">
    <location>
        <begin position="584"/>
        <end position="607"/>
    </location>
</feature>
<dbReference type="PANTHER" id="PTHR33734:SF22">
    <property type="entry name" value="MEMBRANE-BOUND LYTIC MUREIN TRANSGLYCOSYLASE D"/>
    <property type="match status" value="1"/>
</dbReference>
<feature type="domain" description="LysM" evidence="3">
    <location>
        <begin position="306"/>
        <end position="350"/>
    </location>
</feature>
<feature type="compositionally biased region" description="Low complexity" evidence="1">
    <location>
        <begin position="707"/>
        <end position="733"/>
    </location>
</feature>
<organism evidence="4 5">
    <name type="scientific">Hymenobacter crusticola</name>
    <dbReference type="NCBI Taxonomy" id="1770526"/>
    <lineage>
        <taxon>Bacteria</taxon>
        <taxon>Pseudomonadati</taxon>
        <taxon>Bacteroidota</taxon>
        <taxon>Cytophagia</taxon>
        <taxon>Cytophagales</taxon>
        <taxon>Hymenobacteraceae</taxon>
        <taxon>Hymenobacter</taxon>
    </lineage>
</organism>
<evidence type="ECO:0000256" key="1">
    <source>
        <dbReference type="SAM" id="MobiDB-lite"/>
    </source>
</evidence>
<evidence type="ECO:0000259" key="3">
    <source>
        <dbReference type="PROSITE" id="PS51782"/>
    </source>
</evidence>
<feature type="compositionally biased region" description="Low complexity" evidence="1">
    <location>
        <begin position="502"/>
        <end position="525"/>
    </location>
</feature>
<feature type="domain" description="LysM" evidence="3">
    <location>
        <begin position="624"/>
        <end position="668"/>
    </location>
</feature>
<dbReference type="Pfam" id="PF01476">
    <property type="entry name" value="LysM"/>
    <property type="match status" value="3"/>
</dbReference>
<dbReference type="SUPFAM" id="SSF53955">
    <property type="entry name" value="Lysozyme-like"/>
    <property type="match status" value="1"/>
</dbReference>
<dbReference type="GO" id="GO:0008932">
    <property type="term" value="F:lytic endotransglycosylase activity"/>
    <property type="evidence" value="ECO:0007669"/>
    <property type="project" value="TreeGrafter"/>
</dbReference>
<evidence type="ECO:0000313" key="4">
    <source>
        <dbReference type="EMBL" id="OUJ75413.1"/>
    </source>
</evidence>
<feature type="compositionally biased region" description="Polar residues" evidence="1">
    <location>
        <begin position="565"/>
        <end position="575"/>
    </location>
</feature>
<dbReference type="InterPro" id="IPR008258">
    <property type="entry name" value="Transglycosylase_SLT_dom_1"/>
</dbReference>
<feature type="chain" id="PRO_5011268440" description="LysM domain-containing protein" evidence="2">
    <location>
        <begin position="19"/>
        <end position="791"/>
    </location>
</feature>
<reference evidence="4 5" key="1">
    <citation type="submission" date="2017-01" db="EMBL/GenBank/DDBJ databases">
        <title>A new Hymenobacter.</title>
        <authorList>
            <person name="Liang Y."/>
            <person name="Feng F."/>
        </authorList>
    </citation>
    <scope>NUCLEOTIDE SEQUENCE [LARGE SCALE GENOMIC DNA]</scope>
    <source>
        <strain evidence="4">MIMBbqt21</strain>
    </source>
</reference>
<dbReference type="Gene3D" id="1.10.530.10">
    <property type="match status" value="1"/>
</dbReference>
<feature type="compositionally biased region" description="Low complexity" evidence="1">
    <location>
        <begin position="669"/>
        <end position="697"/>
    </location>
</feature>
<evidence type="ECO:0000313" key="5">
    <source>
        <dbReference type="Proteomes" id="UP000194873"/>
    </source>
</evidence>
<protein>
    <recommendedName>
        <fullName evidence="3">LysM domain-containing protein</fullName>
    </recommendedName>
</protein>
<feature type="signal peptide" evidence="2">
    <location>
        <begin position="1"/>
        <end position="18"/>
    </location>
</feature>
<keyword evidence="5" id="KW-1185">Reference proteome</keyword>
<feature type="domain" description="LysM" evidence="3">
    <location>
        <begin position="360"/>
        <end position="404"/>
    </location>
</feature>
<keyword evidence="2" id="KW-0732">Signal</keyword>
<dbReference type="PANTHER" id="PTHR33734">
    <property type="entry name" value="LYSM DOMAIN-CONTAINING GPI-ANCHORED PROTEIN 2"/>
    <property type="match status" value="1"/>
</dbReference>
<feature type="compositionally biased region" description="Pro residues" evidence="1">
    <location>
        <begin position="536"/>
        <end position="546"/>
    </location>
</feature>
<feature type="domain" description="LysM" evidence="3">
    <location>
        <begin position="743"/>
        <end position="786"/>
    </location>
</feature>
<dbReference type="SMART" id="SM00257">
    <property type="entry name" value="LysM"/>
    <property type="match status" value="4"/>
</dbReference>
<dbReference type="CDD" id="cd00118">
    <property type="entry name" value="LysM"/>
    <property type="match status" value="4"/>
</dbReference>
<dbReference type="EMBL" id="MTSE01000002">
    <property type="protein sequence ID" value="OUJ75413.1"/>
    <property type="molecule type" value="Genomic_DNA"/>
</dbReference>
<dbReference type="InterPro" id="IPR036779">
    <property type="entry name" value="LysM_dom_sf"/>
</dbReference>
<dbReference type="OrthoDB" id="977752at2"/>
<dbReference type="InterPro" id="IPR023346">
    <property type="entry name" value="Lysozyme-like_dom_sf"/>
</dbReference>
<dbReference type="InterPro" id="IPR018392">
    <property type="entry name" value="LysM"/>
</dbReference>
<proteinExistence type="predicted"/>
<dbReference type="SUPFAM" id="SSF54106">
    <property type="entry name" value="LysM domain"/>
    <property type="match status" value="3"/>
</dbReference>
<gene>
    <name evidence="4" type="ORF">BXP70_05210</name>
</gene>
<dbReference type="PROSITE" id="PS51782">
    <property type="entry name" value="LYSM"/>
    <property type="match status" value="4"/>
</dbReference>
<feature type="region of interest" description="Disordered" evidence="1">
    <location>
        <begin position="668"/>
        <end position="733"/>
    </location>
</feature>
<evidence type="ECO:0000256" key="2">
    <source>
        <dbReference type="SAM" id="SignalP"/>
    </source>
</evidence>
<feature type="compositionally biased region" description="Polar residues" evidence="1">
    <location>
        <begin position="482"/>
        <end position="494"/>
    </location>
</feature>
<name>A0A243WIM7_9BACT</name>
<feature type="region of interest" description="Disordered" evidence="1">
    <location>
        <begin position="428"/>
        <end position="607"/>
    </location>
</feature>
<dbReference type="RefSeq" id="WP_086592959.1">
    <property type="nucleotide sequence ID" value="NZ_MTSE01000002.1"/>
</dbReference>
<dbReference type="Gene3D" id="3.10.350.10">
    <property type="entry name" value="LysM domain"/>
    <property type="match status" value="3"/>
</dbReference>
<comment type="caution">
    <text evidence="4">The sequence shown here is derived from an EMBL/GenBank/DDBJ whole genome shotgun (WGS) entry which is preliminary data.</text>
</comment>
<accession>A0A243WIM7</accession>
<dbReference type="Proteomes" id="UP000194873">
    <property type="component" value="Unassembled WGS sequence"/>
</dbReference>
<dbReference type="Pfam" id="PF01464">
    <property type="entry name" value="SLT"/>
    <property type="match status" value="1"/>
</dbReference>